<keyword evidence="8" id="KW-1185">Reference proteome</keyword>
<protein>
    <submittedName>
        <fullName evidence="7">Aspartate/tyrosine/aromatic aminotransferase</fullName>
    </submittedName>
</protein>
<dbReference type="InterPro" id="IPR015421">
    <property type="entry name" value="PyrdxlP-dep_Trfase_major"/>
</dbReference>
<feature type="domain" description="Aminotransferase class I/classII large" evidence="6">
    <location>
        <begin position="30"/>
        <end position="370"/>
    </location>
</feature>
<accession>A0A7M2Z0Y1</accession>
<sequence>MEFRRVDSLPPYVFAVIRDLTLELRRAGDDVVDLGFGNPDLPSPVLAVEKLAEAAHNPRNHRYSASKGIPNLRLACANLYRRTFAVELDPETEVLNTIGAKEGLSHLMWVLLEPGDSALVPSPSYPIHIHAPILAGASVTRVPMGADEDLFANLEEAWERAQPKPRVVILSFPHNPTTATVDLAFMQRVVDFAREHELLVVHDFAYADLAFDGYAPPSILQVPGAREVAVELYTLTKSFSMAGWRVGFVVGNRDVVAALARLKSWLDYGTFQPIQIAAIVAMNELPGYPREVAAIYQSRRDALCDGLERAGWSFPRPKGTMFVWAPIPERFRPLGSLAFAEKLAREASVAVSPGIGFGADGDAFVRFALVENEHRIGQAVRGIRKLLDA</sequence>
<proteinExistence type="inferred from homology"/>
<dbReference type="EMBL" id="QQZY01000001">
    <property type="protein sequence ID" value="RDI76086.1"/>
    <property type="molecule type" value="Genomic_DNA"/>
</dbReference>
<dbReference type="InterPro" id="IPR004839">
    <property type="entry name" value="Aminotransferase_I/II_large"/>
</dbReference>
<dbReference type="RefSeq" id="WP_114794938.1">
    <property type="nucleotide sequence ID" value="NZ_QQZY01000001.1"/>
</dbReference>
<dbReference type="Pfam" id="PF00155">
    <property type="entry name" value="Aminotran_1_2"/>
    <property type="match status" value="1"/>
</dbReference>
<dbReference type="Gene3D" id="3.40.640.10">
    <property type="entry name" value="Type I PLP-dependent aspartate aminotransferase-like (Major domain)"/>
    <property type="match status" value="1"/>
</dbReference>
<evidence type="ECO:0000256" key="3">
    <source>
        <dbReference type="ARBA" id="ARBA00022679"/>
    </source>
</evidence>
<keyword evidence="3 7" id="KW-0808">Transferase</keyword>
<evidence type="ECO:0000313" key="7">
    <source>
        <dbReference type="EMBL" id="RDI76086.1"/>
    </source>
</evidence>
<dbReference type="PANTHER" id="PTHR42832">
    <property type="entry name" value="AMINO ACID AMINOTRANSFERASE"/>
    <property type="match status" value="1"/>
</dbReference>
<reference evidence="8" key="2">
    <citation type="journal article" date="2019" name="MicrobiologyOpen">
        <title>High-quality draft genome sequence of Gaiella occulta isolated from a 150 meter deep mineral water borehole and comparison with the genome sequences of other deep-branching lineages of the phylum Actinobacteria.</title>
        <authorList>
            <person name="Severino R."/>
            <person name="Froufe H.J.C."/>
            <person name="Barroso C."/>
            <person name="Albuquerque L."/>
            <person name="Lobo-da-Cunha A."/>
            <person name="da Costa M.S."/>
            <person name="Egas C."/>
        </authorList>
    </citation>
    <scope>NUCLEOTIDE SEQUENCE [LARGE SCALE GENOMIC DNA]</scope>
    <source>
        <strain evidence="8">F2-233</strain>
    </source>
</reference>
<dbReference type="PROSITE" id="PS00599">
    <property type="entry name" value="AA_TRANSFER_CLASS_2"/>
    <property type="match status" value="1"/>
</dbReference>
<organism evidence="7 8">
    <name type="scientific">Gaiella occulta</name>
    <dbReference type="NCBI Taxonomy" id="1002870"/>
    <lineage>
        <taxon>Bacteria</taxon>
        <taxon>Bacillati</taxon>
        <taxon>Actinomycetota</taxon>
        <taxon>Thermoleophilia</taxon>
        <taxon>Gaiellales</taxon>
        <taxon>Gaiellaceae</taxon>
        <taxon>Gaiella</taxon>
    </lineage>
</organism>
<comment type="cofactor">
    <cofactor evidence="1 5">
        <name>pyridoxal 5'-phosphate</name>
        <dbReference type="ChEBI" id="CHEBI:597326"/>
    </cofactor>
</comment>
<reference evidence="7 8" key="1">
    <citation type="submission" date="2018-07" db="EMBL/GenBank/DDBJ databases">
        <title>High-quality-draft genome sequence of Gaiella occulta.</title>
        <authorList>
            <person name="Severino R."/>
            <person name="Froufe H.J.C."/>
            <person name="Rainey F.A."/>
            <person name="Barroso C."/>
            <person name="Albuquerque L."/>
            <person name="Lobo-Da-Cunha A."/>
            <person name="Da Costa M.S."/>
            <person name="Egas C."/>
        </authorList>
    </citation>
    <scope>NUCLEOTIDE SEQUENCE [LARGE SCALE GENOMIC DNA]</scope>
    <source>
        <strain evidence="7 8">F2-233</strain>
    </source>
</reference>
<keyword evidence="4 5" id="KW-0663">Pyridoxal phosphate</keyword>
<dbReference type="GO" id="GO:0030170">
    <property type="term" value="F:pyridoxal phosphate binding"/>
    <property type="evidence" value="ECO:0007669"/>
    <property type="project" value="InterPro"/>
</dbReference>
<dbReference type="InterPro" id="IPR015422">
    <property type="entry name" value="PyrdxlP-dep_Trfase_small"/>
</dbReference>
<dbReference type="PANTHER" id="PTHR42832:SF1">
    <property type="entry name" value="GLUTAMATE-PYRUVATE AMINOTRANSFERASE ALAC"/>
    <property type="match status" value="1"/>
</dbReference>
<dbReference type="Proteomes" id="UP000254134">
    <property type="component" value="Unassembled WGS sequence"/>
</dbReference>
<evidence type="ECO:0000256" key="4">
    <source>
        <dbReference type="ARBA" id="ARBA00022898"/>
    </source>
</evidence>
<name>A0A7M2Z0Y1_9ACTN</name>
<dbReference type="InterPro" id="IPR050881">
    <property type="entry name" value="LL-DAP_aminotransferase"/>
</dbReference>
<evidence type="ECO:0000256" key="5">
    <source>
        <dbReference type="RuleBase" id="RU003693"/>
    </source>
</evidence>
<dbReference type="GO" id="GO:0008483">
    <property type="term" value="F:transaminase activity"/>
    <property type="evidence" value="ECO:0007669"/>
    <property type="project" value="UniProtKB-KW"/>
</dbReference>
<evidence type="ECO:0000259" key="6">
    <source>
        <dbReference type="Pfam" id="PF00155"/>
    </source>
</evidence>
<gene>
    <name evidence="7" type="ORF">Gocc_0505</name>
</gene>
<dbReference type="InterPro" id="IPR015424">
    <property type="entry name" value="PyrdxlP-dep_Trfase"/>
</dbReference>
<evidence type="ECO:0000313" key="8">
    <source>
        <dbReference type="Proteomes" id="UP000254134"/>
    </source>
</evidence>
<keyword evidence="2 7" id="KW-0032">Aminotransferase</keyword>
<evidence type="ECO:0000256" key="1">
    <source>
        <dbReference type="ARBA" id="ARBA00001933"/>
    </source>
</evidence>
<dbReference type="CDD" id="cd00609">
    <property type="entry name" value="AAT_like"/>
    <property type="match status" value="1"/>
</dbReference>
<dbReference type="OrthoDB" id="4436468at2"/>
<dbReference type="InterPro" id="IPR001917">
    <property type="entry name" value="Aminotrans_II_pyridoxalP_BS"/>
</dbReference>
<dbReference type="AlphaFoldDB" id="A0A7M2Z0Y1"/>
<dbReference type="SUPFAM" id="SSF53383">
    <property type="entry name" value="PLP-dependent transferases"/>
    <property type="match status" value="1"/>
</dbReference>
<comment type="similarity">
    <text evidence="5">Belongs to the class-II pyridoxal-phosphate-dependent aminotransferase family.</text>
</comment>
<comment type="caution">
    <text evidence="7">The sequence shown here is derived from an EMBL/GenBank/DDBJ whole genome shotgun (WGS) entry which is preliminary data.</text>
</comment>
<evidence type="ECO:0000256" key="2">
    <source>
        <dbReference type="ARBA" id="ARBA00022576"/>
    </source>
</evidence>
<dbReference type="Gene3D" id="3.90.1150.10">
    <property type="entry name" value="Aspartate Aminotransferase, domain 1"/>
    <property type="match status" value="1"/>
</dbReference>